<gene>
    <name evidence="2" type="ORF">RRG08_036942</name>
</gene>
<dbReference type="Proteomes" id="UP001283361">
    <property type="component" value="Unassembled WGS sequence"/>
</dbReference>
<evidence type="ECO:0000256" key="1">
    <source>
        <dbReference type="SAM" id="MobiDB-lite"/>
    </source>
</evidence>
<protein>
    <submittedName>
        <fullName evidence="2">Uncharacterized protein</fullName>
    </submittedName>
</protein>
<evidence type="ECO:0000313" key="3">
    <source>
        <dbReference type="Proteomes" id="UP001283361"/>
    </source>
</evidence>
<feature type="region of interest" description="Disordered" evidence="1">
    <location>
        <begin position="1"/>
        <end position="21"/>
    </location>
</feature>
<name>A0AAE0ZID4_9GAST</name>
<comment type="caution">
    <text evidence="2">The sequence shown here is derived from an EMBL/GenBank/DDBJ whole genome shotgun (WGS) entry which is preliminary data.</text>
</comment>
<evidence type="ECO:0000313" key="2">
    <source>
        <dbReference type="EMBL" id="KAK3769897.1"/>
    </source>
</evidence>
<keyword evidence="3" id="KW-1185">Reference proteome</keyword>
<feature type="region of interest" description="Disordered" evidence="1">
    <location>
        <begin position="69"/>
        <end position="102"/>
    </location>
</feature>
<dbReference type="AlphaFoldDB" id="A0AAE0ZID4"/>
<organism evidence="2 3">
    <name type="scientific">Elysia crispata</name>
    <name type="common">lettuce slug</name>
    <dbReference type="NCBI Taxonomy" id="231223"/>
    <lineage>
        <taxon>Eukaryota</taxon>
        <taxon>Metazoa</taxon>
        <taxon>Spiralia</taxon>
        <taxon>Lophotrochozoa</taxon>
        <taxon>Mollusca</taxon>
        <taxon>Gastropoda</taxon>
        <taxon>Heterobranchia</taxon>
        <taxon>Euthyneura</taxon>
        <taxon>Panpulmonata</taxon>
        <taxon>Sacoglossa</taxon>
        <taxon>Placobranchoidea</taxon>
        <taxon>Plakobranchidae</taxon>
        <taxon>Elysia</taxon>
    </lineage>
</organism>
<reference evidence="2" key="1">
    <citation type="journal article" date="2023" name="G3 (Bethesda)">
        <title>A reference genome for the long-term kleptoplast-retaining sea slug Elysia crispata morphotype clarki.</title>
        <authorList>
            <person name="Eastman K.E."/>
            <person name="Pendleton A.L."/>
            <person name="Shaikh M.A."/>
            <person name="Suttiyut T."/>
            <person name="Ogas R."/>
            <person name="Tomko P."/>
            <person name="Gavelis G."/>
            <person name="Widhalm J.R."/>
            <person name="Wisecaver J.H."/>
        </authorList>
    </citation>
    <scope>NUCLEOTIDE SEQUENCE</scope>
    <source>
        <strain evidence="2">ECLA1</strain>
    </source>
</reference>
<proteinExistence type="predicted"/>
<accession>A0AAE0ZID4</accession>
<sequence>MMNFPEEKKSQRKPASSSFRMASNSAQNLINFNDIATAYNSLRNEARGLQVNDSKLTQVTLKARDVTWNPSEMTPKTTRIGRKRIADRGEDSHTTDRTLQEDAEVRIRSGLCRGKQLN</sequence>
<dbReference type="EMBL" id="JAWDGP010003877">
    <property type="protein sequence ID" value="KAK3769897.1"/>
    <property type="molecule type" value="Genomic_DNA"/>
</dbReference>
<feature type="compositionally biased region" description="Basic and acidic residues" evidence="1">
    <location>
        <begin position="84"/>
        <end position="102"/>
    </location>
</feature>